<comment type="caution">
    <text evidence="2">The sequence shown here is derived from an EMBL/GenBank/DDBJ whole genome shotgun (WGS) entry which is preliminary data.</text>
</comment>
<dbReference type="SUPFAM" id="SSF141868">
    <property type="entry name" value="EAL domain-like"/>
    <property type="match status" value="1"/>
</dbReference>
<dbReference type="GO" id="GO:0071111">
    <property type="term" value="F:cyclic-guanylate-specific phosphodiesterase activity"/>
    <property type="evidence" value="ECO:0007669"/>
    <property type="project" value="InterPro"/>
</dbReference>
<dbReference type="PROSITE" id="PS50883">
    <property type="entry name" value="EAL"/>
    <property type="match status" value="1"/>
</dbReference>
<dbReference type="CDD" id="cd01948">
    <property type="entry name" value="EAL"/>
    <property type="match status" value="1"/>
</dbReference>
<dbReference type="Pfam" id="PF00563">
    <property type="entry name" value="EAL"/>
    <property type="match status" value="1"/>
</dbReference>
<dbReference type="OrthoDB" id="1673646at2"/>
<evidence type="ECO:0000313" key="3">
    <source>
        <dbReference type="Proteomes" id="UP000053675"/>
    </source>
</evidence>
<evidence type="ECO:0000313" key="2">
    <source>
        <dbReference type="EMBL" id="KFB09549.1"/>
    </source>
</evidence>
<protein>
    <submittedName>
        <fullName evidence="2">Diguanylate phosphodiesterase</fullName>
    </submittedName>
</protein>
<dbReference type="PANTHER" id="PTHR33121:SF76">
    <property type="entry name" value="SIGNALING PROTEIN"/>
    <property type="match status" value="1"/>
</dbReference>
<organism evidence="2 3">
    <name type="scientific">Nitratireductor basaltis</name>
    <dbReference type="NCBI Taxonomy" id="472175"/>
    <lineage>
        <taxon>Bacteria</taxon>
        <taxon>Pseudomonadati</taxon>
        <taxon>Pseudomonadota</taxon>
        <taxon>Alphaproteobacteria</taxon>
        <taxon>Hyphomicrobiales</taxon>
        <taxon>Phyllobacteriaceae</taxon>
        <taxon>Nitratireductor</taxon>
    </lineage>
</organism>
<dbReference type="eggNOG" id="COG2200">
    <property type="taxonomic scope" value="Bacteria"/>
</dbReference>
<feature type="domain" description="EAL" evidence="1">
    <location>
        <begin position="15"/>
        <end position="268"/>
    </location>
</feature>
<dbReference type="PATRIC" id="fig|472175.3.peg.585"/>
<dbReference type="InterPro" id="IPR050706">
    <property type="entry name" value="Cyclic-di-GMP_PDE-like"/>
</dbReference>
<dbReference type="RefSeq" id="WP_036479576.1">
    <property type="nucleotide sequence ID" value="NZ_JMQM01000001.1"/>
</dbReference>
<dbReference type="SMART" id="SM00052">
    <property type="entry name" value="EAL"/>
    <property type="match status" value="1"/>
</dbReference>
<evidence type="ECO:0000259" key="1">
    <source>
        <dbReference type="PROSITE" id="PS50883"/>
    </source>
</evidence>
<dbReference type="Proteomes" id="UP000053675">
    <property type="component" value="Unassembled WGS sequence"/>
</dbReference>
<gene>
    <name evidence="2" type="ORF">EL18_00565</name>
</gene>
<reference evidence="2 3" key="1">
    <citation type="submission" date="2014-05" db="EMBL/GenBank/DDBJ databases">
        <title>Draft Genome Sequence of Nitratireductor basaltis Strain UMTGB225, A Marine Bacterium Isolated from Green Barrel Tunicate.</title>
        <authorList>
            <person name="Gan H.Y."/>
        </authorList>
    </citation>
    <scope>NUCLEOTIDE SEQUENCE [LARGE SCALE GENOMIC DNA]</scope>
    <source>
        <strain evidence="2 3">UMTGB225</strain>
    </source>
</reference>
<dbReference type="STRING" id="472175.EL18_00565"/>
<dbReference type="Gene3D" id="3.20.20.450">
    <property type="entry name" value="EAL domain"/>
    <property type="match status" value="1"/>
</dbReference>
<proteinExistence type="predicted"/>
<dbReference type="InterPro" id="IPR001633">
    <property type="entry name" value="EAL_dom"/>
</dbReference>
<sequence length="289" mass="32504">MDHNFSRPANVGDAILVDEVGIETGLYGPYHLRTMYQPVYSSRPEGLVPSGVEGLVRPFLEGQPIAPVEFLNDVPVEDRLFIESMCRALHLRNHRNIGVEGLDLYFHYDPRFHLGPDWDLGRIESMVERLYEIELDPRLLICEISEDCDTGLLAEVAGEMHRHGMRIAMKDFGSGDANLARVDVLQPEIVKLDGPWYRRICELETAARLLSALADALRRENRKLLISGIESIDQLRTALETGADLLQGYLLGVPKLAGTYFEMDPIRAETLTAPDENVVPLFSHRKSPS</sequence>
<dbReference type="InterPro" id="IPR035919">
    <property type="entry name" value="EAL_sf"/>
</dbReference>
<dbReference type="PANTHER" id="PTHR33121">
    <property type="entry name" value="CYCLIC DI-GMP PHOSPHODIESTERASE PDEF"/>
    <property type="match status" value="1"/>
</dbReference>
<accession>A0A084U9B3</accession>
<dbReference type="AlphaFoldDB" id="A0A084U9B3"/>
<dbReference type="EMBL" id="JMQM01000001">
    <property type="protein sequence ID" value="KFB09549.1"/>
    <property type="molecule type" value="Genomic_DNA"/>
</dbReference>
<name>A0A084U9B3_9HYPH</name>
<keyword evidence="3" id="KW-1185">Reference proteome</keyword>